<dbReference type="AlphaFoldDB" id="K4LHW7"/>
<dbReference type="eggNOG" id="COG1131">
    <property type="taxonomic scope" value="Bacteria"/>
</dbReference>
<dbReference type="HOGENOM" id="CLU_2426022_0_0_9"/>
<dbReference type="STRING" id="1089553.Tph_c22930"/>
<organism evidence="1 2">
    <name type="scientific">Thermacetogenium phaeum (strain ATCC BAA-254 / DSM 26808 / PB)</name>
    <dbReference type="NCBI Taxonomy" id="1089553"/>
    <lineage>
        <taxon>Bacteria</taxon>
        <taxon>Bacillati</taxon>
        <taxon>Bacillota</taxon>
        <taxon>Clostridia</taxon>
        <taxon>Thermoanaerobacterales</taxon>
        <taxon>Thermoanaerobacteraceae</taxon>
        <taxon>Thermacetogenium</taxon>
    </lineage>
</organism>
<protein>
    <submittedName>
        <fullName evidence="1">Uncharacterized protein</fullName>
    </submittedName>
</protein>
<evidence type="ECO:0000313" key="1">
    <source>
        <dbReference type="EMBL" id="AFV12483.1"/>
    </source>
</evidence>
<evidence type="ECO:0000313" key="2">
    <source>
        <dbReference type="Proteomes" id="UP000000467"/>
    </source>
</evidence>
<dbReference type="EMBL" id="CP003732">
    <property type="protein sequence ID" value="AFV12483.1"/>
    <property type="molecule type" value="Genomic_DNA"/>
</dbReference>
<gene>
    <name evidence="1" type="ordered locus">Tph_c22930</name>
</gene>
<name>K4LHW7_THEPS</name>
<keyword evidence="2" id="KW-1185">Reference proteome</keyword>
<sequence length="91" mass="10264">MNVGFLSHDELHADLMRWLETLDKSPSADQMTELLLGLYKKITLYKKALMPMNCVGLLNEADKRVSDFSKGMKLRLNFATKCTTPPNCATV</sequence>
<reference evidence="1 2" key="1">
    <citation type="journal article" date="2012" name="BMC Genomics">
        <title>Genome-guided analysis of physiological and morphological traits of the fermentative acetate oxidizer Thermacetogenium phaeum.</title>
        <authorList>
            <person name="Oehler D."/>
            <person name="Poehlein A."/>
            <person name="Leimbach A."/>
            <person name="Muller N."/>
            <person name="Daniel R."/>
            <person name="Gottschalk G."/>
            <person name="Schink B."/>
        </authorList>
    </citation>
    <scope>NUCLEOTIDE SEQUENCE [LARGE SCALE GENOMIC DNA]</scope>
    <source>
        <strain evidence="2">ATCC BAA-254 / DSM 26808 / PB</strain>
    </source>
</reference>
<dbReference type="KEGG" id="tpz:Tph_c22930"/>
<dbReference type="Proteomes" id="UP000000467">
    <property type="component" value="Chromosome"/>
</dbReference>
<proteinExistence type="predicted"/>
<accession>K4LHW7</accession>